<dbReference type="GO" id="GO:0005634">
    <property type="term" value="C:nucleus"/>
    <property type="evidence" value="ECO:0007669"/>
    <property type="project" value="UniProtKB-SubCell"/>
</dbReference>
<evidence type="ECO:0000313" key="10">
    <source>
        <dbReference type="Proteomes" id="UP001558652"/>
    </source>
</evidence>
<keyword evidence="5" id="KW-0238">DNA-binding</keyword>
<evidence type="ECO:0000313" key="9">
    <source>
        <dbReference type="EMBL" id="KAL1122807.1"/>
    </source>
</evidence>
<accession>A0ABD0Y6C6</accession>
<dbReference type="Proteomes" id="UP001558652">
    <property type="component" value="Unassembled WGS sequence"/>
</dbReference>
<name>A0ABD0Y6C6_9HEMI</name>
<dbReference type="GO" id="GO:0006281">
    <property type="term" value="P:DNA repair"/>
    <property type="evidence" value="ECO:0007669"/>
    <property type="project" value="UniProtKB-KW"/>
</dbReference>
<dbReference type="InterPro" id="IPR036895">
    <property type="entry name" value="Uracil-DNA_glycosylase-like_sf"/>
</dbReference>
<evidence type="ECO:0000259" key="8">
    <source>
        <dbReference type="Pfam" id="PF03167"/>
    </source>
</evidence>
<comment type="subcellular location">
    <subcellularLocation>
        <location evidence="1">Nucleus</location>
    </subcellularLocation>
</comment>
<sequence>MHNNGEETYTEVSADQLARYQTVNIFPELILQIELKLSRRLRDTDFGPSVEYVYDPLTYAYDIHSKFVRKFCLGTKEILFLGMNPGPWGMMQNGVPFGENTSVQQFLGLFGTVVKPEREHPLRPVLGLACRRSEVSGKRFWSLARLLGASEAEVFFRHCFVYNYFPLCLIGSHGKNVTPPELKAAVQRSIESACDSALCEVISLLNVKVVIGIGRFSEKKALNVVSRAGLNDVKVLFLPHPSPRNPATNKDWLTTTKQLIIDYDLAQYFAI</sequence>
<keyword evidence="7" id="KW-0539">Nucleus</keyword>
<proteinExistence type="inferred from homology"/>
<dbReference type="GO" id="GO:0019104">
    <property type="term" value="F:DNA N-glycosylase activity"/>
    <property type="evidence" value="ECO:0007669"/>
    <property type="project" value="UniProtKB-ARBA"/>
</dbReference>
<dbReference type="AlphaFoldDB" id="A0ABD0Y6C6"/>
<dbReference type="GO" id="GO:0003677">
    <property type="term" value="F:DNA binding"/>
    <property type="evidence" value="ECO:0007669"/>
    <property type="project" value="UniProtKB-KW"/>
</dbReference>
<dbReference type="PANTHER" id="PTHR13235:SF2">
    <property type="entry name" value="SINGLE-STRAND SELECTIVE MONOFUNCTIONAL URACIL DNA GLYCOSYLASE"/>
    <property type="match status" value="1"/>
</dbReference>
<feature type="domain" description="Uracil-DNA glycosylase-like" evidence="8">
    <location>
        <begin position="75"/>
        <end position="249"/>
    </location>
</feature>
<dbReference type="InterPro" id="IPR039134">
    <property type="entry name" value="SMUG1"/>
</dbReference>
<dbReference type="Gene3D" id="3.40.470.10">
    <property type="entry name" value="Uracil-DNA glycosylase-like domain"/>
    <property type="match status" value="1"/>
</dbReference>
<gene>
    <name evidence="9" type="ORF">AAG570_003133</name>
</gene>
<evidence type="ECO:0000256" key="4">
    <source>
        <dbReference type="ARBA" id="ARBA00022801"/>
    </source>
</evidence>
<dbReference type="CDD" id="cd19374">
    <property type="entry name" value="UDG-F3_SMUG1-like"/>
    <property type="match status" value="1"/>
</dbReference>
<organism evidence="9 10">
    <name type="scientific">Ranatra chinensis</name>
    <dbReference type="NCBI Taxonomy" id="642074"/>
    <lineage>
        <taxon>Eukaryota</taxon>
        <taxon>Metazoa</taxon>
        <taxon>Ecdysozoa</taxon>
        <taxon>Arthropoda</taxon>
        <taxon>Hexapoda</taxon>
        <taxon>Insecta</taxon>
        <taxon>Pterygota</taxon>
        <taxon>Neoptera</taxon>
        <taxon>Paraneoptera</taxon>
        <taxon>Hemiptera</taxon>
        <taxon>Heteroptera</taxon>
        <taxon>Panheteroptera</taxon>
        <taxon>Nepomorpha</taxon>
        <taxon>Nepidae</taxon>
        <taxon>Ranatrinae</taxon>
        <taxon>Ranatra</taxon>
    </lineage>
</organism>
<evidence type="ECO:0000256" key="2">
    <source>
        <dbReference type="ARBA" id="ARBA00007889"/>
    </source>
</evidence>
<evidence type="ECO:0000256" key="5">
    <source>
        <dbReference type="ARBA" id="ARBA00023125"/>
    </source>
</evidence>
<dbReference type="PANTHER" id="PTHR13235">
    <property type="entry name" value="SINGLE-STRAND SELECTIVE MONOFUNCTIONAL URACIL DNA GLYCOSYLASE"/>
    <property type="match status" value="1"/>
</dbReference>
<evidence type="ECO:0000256" key="7">
    <source>
        <dbReference type="ARBA" id="ARBA00023242"/>
    </source>
</evidence>
<dbReference type="FunFam" id="3.40.470.10:FF:000005">
    <property type="entry name" value="Single-strand selective monofunctional uracil DNA glycosylase"/>
    <property type="match status" value="1"/>
</dbReference>
<comment type="caution">
    <text evidence="9">The sequence shown here is derived from an EMBL/GenBank/DDBJ whole genome shotgun (WGS) entry which is preliminary data.</text>
</comment>
<keyword evidence="6" id="KW-0234">DNA repair</keyword>
<keyword evidence="3" id="KW-0227">DNA damage</keyword>
<keyword evidence="4" id="KW-0378">Hydrolase</keyword>
<reference evidence="9 10" key="1">
    <citation type="submission" date="2024-07" db="EMBL/GenBank/DDBJ databases">
        <title>Chromosome-level genome assembly of the water stick insect Ranatra chinensis (Heteroptera: Nepidae).</title>
        <authorList>
            <person name="Liu X."/>
        </authorList>
    </citation>
    <scope>NUCLEOTIDE SEQUENCE [LARGE SCALE GENOMIC DNA]</scope>
    <source>
        <strain evidence="9">Cailab_2021Rc</strain>
        <tissue evidence="9">Muscle</tissue>
    </source>
</reference>
<dbReference type="SUPFAM" id="SSF52141">
    <property type="entry name" value="Uracil-DNA glycosylase-like"/>
    <property type="match status" value="1"/>
</dbReference>
<evidence type="ECO:0000256" key="3">
    <source>
        <dbReference type="ARBA" id="ARBA00022763"/>
    </source>
</evidence>
<keyword evidence="10" id="KW-1185">Reference proteome</keyword>
<comment type="similarity">
    <text evidence="2">Belongs to the uracil-DNA glycosylase (UDG) superfamily. SMUG1 family.</text>
</comment>
<dbReference type="Pfam" id="PF03167">
    <property type="entry name" value="UDG"/>
    <property type="match status" value="1"/>
</dbReference>
<evidence type="ECO:0000256" key="6">
    <source>
        <dbReference type="ARBA" id="ARBA00023204"/>
    </source>
</evidence>
<protein>
    <recommendedName>
        <fullName evidence="8">Uracil-DNA glycosylase-like domain-containing protein</fullName>
    </recommendedName>
</protein>
<evidence type="ECO:0000256" key="1">
    <source>
        <dbReference type="ARBA" id="ARBA00004123"/>
    </source>
</evidence>
<dbReference type="InterPro" id="IPR005122">
    <property type="entry name" value="Uracil-DNA_glycosylase-like"/>
</dbReference>
<dbReference type="EMBL" id="JBFDAA010000013">
    <property type="protein sequence ID" value="KAL1122807.1"/>
    <property type="molecule type" value="Genomic_DNA"/>
</dbReference>